<keyword evidence="7 8" id="KW-0472">Membrane</keyword>
<dbReference type="Proteomes" id="UP000584642">
    <property type="component" value="Unassembled WGS sequence"/>
</dbReference>
<evidence type="ECO:0000256" key="6">
    <source>
        <dbReference type="ARBA" id="ARBA00022989"/>
    </source>
</evidence>
<feature type="transmembrane region" description="Helical" evidence="8">
    <location>
        <begin position="112"/>
        <end position="130"/>
    </location>
</feature>
<keyword evidence="3" id="KW-0813">Transport</keyword>
<evidence type="ECO:0000259" key="9">
    <source>
        <dbReference type="Pfam" id="PF00892"/>
    </source>
</evidence>
<evidence type="ECO:0000256" key="8">
    <source>
        <dbReference type="SAM" id="Phobius"/>
    </source>
</evidence>
<dbReference type="InterPro" id="IPR004626">
    <property type="entry name" value="RarD"/>
</dbReference>
<feature type="domain" description="EamA" evidence="9">
    <location>
        <begin position="16"/>
        <end position="151"/>
    </location>
</feature>
<proteinExistence type="inferred from homology"/>
<dbReference type="Pfam" id="PF00892">
    <property type="entry name" value="EamA"/>
    <property type="match status" value="2"/>
</dbReference>
<feature type="transmembrane region" description="Helical" evidence="8">
    <location>
        <begin position="274"/>
        <end position="296"/>
    </location>
</feature>
<feature type="transmembrane region" description="Helical" evidence="8">
    <location>
        <begin position="220"/>
        <end position="238"/>
    </location>
</feature>
<gene>
    <name evidence="10" type="primary">rarD</name>
    <name evidence="10" type="ORF">HND93_03690</name>
</gene>
<organism evidence="10 11">
    <name type="scientific">Azospirillum oleiclasticum</name>
    <dbReference type="NCBI Taxonomy" id="2735135"/>
    <lineage>
        <taxon>Bacteria</taxon>
        <taxon>Pseudomonadati</taxon>
        <taxon>Pseudomonadota</taxon>
        <taxon>Alphaproteobacteria</taxon>
        <taxon>Rhodospirillales</taxon>
        <taxon>Azospirillaceae</taxon>
        <taxon>Azospirillum</taxon>
    </lineage>
</organism>
<evidence type="ECO:0000256" key="7">
    <source>
        <dbReference type="ARBA" id="ARBA00023136"/>
    </source>
</evidence>
<feature type="domain" description="EamA" evidence="9">
    <location>
        <begin position="163"/>
        <end position="290"/>
    </location>
</feature>
<sequence length="312" mass="33280">MTSATATSPRSPQVAGFIAALGAFLVWGVVNPLYFKAVSFVDPVEIMAHRIVWTVVLLGGIVLVTQGFGAIVRAVGSWRRLGILAVTTVLITINWSVFIYAVVNNQLVASSLGYYINPLLNVVLGVAFLGERLSRRQSAAVALAAVGVLSLIVLHGSLPWISLILPLSFGLYGLIRKKATIDPVIGLLVETALIFPVCLGYLLWLGSDGIFATGGLGTDLLLMLSGPITGVPMVLFVYSAQRLNLSTVGLLQYIGPTGQLLMGVLLFGESFTTGHAIAFACIWVALVLYSADTLSLHRADQRRRRVAETASE</sequence>
<comment type="caution">
    <text evidence="10">The sequence shown here is derived from an EMBL/GenBank/DDBJ whole genome shotgun (WGS) entry which is preliminary data.</text>
</comment>
<dbReference type="EMBL" id="JABFDB010000001">
    <property type="protein sequence ID" value="NYZ18802.1"/>
    <property type="molecule type" value="Genomic_DNA"/>
</dbReference>
<evidence type="ECO:0000256" key="1">
    <source>
        <dbReference type="ARBA" id="ARBA00004651"/>
    </source>
</evidence>
<dbReference type="InterPro" id="IPR050638">
    <property type="entry name" value="AA-Vitamin_Transporters"/>
</dbReference>
<keyword evidence="6 8" id="KW-1133">Transmembrane helix</keyword>
<dbReference type="PANTHER" id="PTHR32322">
    <property type="entry name" value="INNER MEMBRANE TRANSPORTER"/>
    <property type="match status" value="1"/>
</dbReference>
<feature type="transmembrane region" description="Helical" evidence="8">
    <location>
        <begin position="250"/>
        <end position="268"/>
    </location>
</feature>
<dbReference type="PANTHER" id="PTHR32322:SF2">
    <property type="entry name" value="EAMA DOMAIN-CONTAINING PROTEIN"/>
    <property type="match status" value="1"/>
</dbReference>
<feature type="transmembrane region" description="Helical" evidence="8">
    <location>
        <begin position="187"/>
        <end position="205"/>
    </location>
</feature>
<keyword evidence="5 8" id="KW-0812">Transmembrane</keyword>
<evidence type="ECO:0000256" key="2">
    <source>
        <dbReference type="ARBA" id="ARBA00007362"/>
    </source>
</evidence>
<dbReference type="SUPFAM" id="SSF103481">
    <property type="entry name" value="Multidrug resistance efflux transporter EmrE"/>
    <property type="match status" value="2"/>
</dbReference>
<dbReference type="InterPro" id="IPR000620">
    <property type="entry name" value="EamA_dom"/>
</dbReference>
<evidence type="ECO:0000256" key="4">
    <source>
        <dbReference type="ARBA" id="ARBA00022475"/>
    </source>
</evidence>
<feature type="transmembrane region" description="Helical" evidence="8">
    <location>
        <begin position="12"/>
        <end position="30"/>
    </location>
</feature>
<evidence type="ECO:0000313" key="11">
    <source>
        <dbReference type="Proteomes" id="UP000584642"/>
    </source>
</evidence>
<name>A0ABX2T686_9PROT</name>
<keyword evidence="11" id="KW-1185">Reference proteome</keyword>
<dbReference type="InterPro" id="IPR037185">
    <property type="entry name" value="EmrE-like"/>
</dbReference>
<feature type="transmembrane region" description="Helical" evidence="8">
    <location>
        <begin position="137"/>
        <end position="154"/>
    </location>
</feature>
<evidence type="ECO:0000256" key="3">
    <source>
        <dbReference type="ARBA" id="ARBA00022448"/>
    </source>
</evidence>
<keyword evidence="4" id="KW-1003">Cell membrane</keyword>
<feature type="transmembrane region" description="Helical" evidence="8">
    <location>
        <begin position="81"/>
        <end position="100"/>
    </location>
</feature>
<comment type="subcellular location">
    <subcellularLocation>
        <location evidence="1">Cell membrane</location>
        <topology evidence="1">Multi-pass membrane protein</topology>
    </subcellularLocation>
</comment>
<dbReference type="RefSeq" id="WP_180280516.1">
    <property type="nucleotide sequence ID" value="NZ_JABFDB010000001.1"/>
</dbReference>
<dbReference type="NCBIfam" id="TIGR00688">
    <property type="entry name" value="rarD"/>
    <property type="match status" value="1"/>
</dbReference>
<protein>
    <submittedName>
        <fullName evidence="10">EamA family transporter RarD</fullName>
    </submittedName>
</protein>
<evidence type="ECO:0000313" key="10">
    <source>
        <dbReference type="EMBL" id="NYZ18802.1"/>
    </source>
</evidence>
<feature type="transmembrane region" description="Helical" evidence="8">
    <location>
        <begin position="160"/>
        <end position="175"/>
    </location>
</feature>
<reference evidence="10 11" key="1">
    <citation type="submission" date="2020-05" db="EMBL/GenBank/DDBJ databases">
        <title>Azospirillum oleiclasticum sp. nov, a nitrogen-fixing and heavy crude oil-emulsifying bacterium isolated from the crude oil of Yumen Oilfield.</title>
        <authorList>
            <person name="Wu D."/>
            <person name="Cai M."/>
            <person name="Zhang X."/>
        </authorList>
    </citation>
    <scope>NUCLEOTIDE SEQUENCE [LARGE SCALE GENOMIC DNA]</scope>
    <source>
        <strain evidence="10 11">ROY-1-1-2</strain>
    </source>
</reference>
<comment type="similarity">
    <text evidence="2">Belongs to the EamA transporter family.</text>
</comment>
<evidence type="ECO:0000256" key="5">
    <source>
        <dbReference type="ARBA" id="ARBA00022692"/>
    </source>
</evidence>
<accession>A0ABX2T686</accession>
<feature type="transmembrane region" description="Helical" evidence="8">
    <location>
        <begin position="50"/>
        <end position="69"/>
    </location>
</feature>